<dbReference type="PANTHER" id="PTHR34448">
    <property type="entry name" value="AMINOPEPTIDASE"/>
    <property type="match status" value="1"/>
</dbReference>
<evidence type="ECO:0000313" key="3">
    <source>
        <dbReference type="Proteomes" id="UP000198564"/>
    </source>
</evidence>
<dbReference type="GO" id="GO:0046872">
    <property type="term" value="F:metal ion binding"/>
    <property type="evidence" value="ECO:0007669"/>
    <property type="project" value="UniProtKB-KW"/>
</dbReference>
<reference evidence="3" key="1">
    <citation type="submission" date="2016-10" db="EMBL/GenBank/DDBJ databases">
        <authorList>
            <person name="Varghese N."/>
            <person name="Submissions S."/>
        </authorList>
    </citation>
    <scope>NUCLEOTIDE SEQUENCE [LARGE SCALE GENOMIC DNA]</scope>
    <source>
        <strain evidence="3">DSM 25751</strain>
    </source>
</reference>
<keyword evidence="1" id="KW-0479">Metal-binding</keyword>
<dbReference type="InterPro" id="IPR052170">
    <property type="entry name" value="M29_Exopeptidase"/>
</dbReference>
<dbReference type="PANTHER" id="PTHR34448:SF1">
    <property type="entry name" value="BLL6088 PROTEIN"/>
    <property type="match status" value="1"/>
</dbReference>
<keyword evidence="3" id="KW-1185">Reference proteome</keyword>
<proteinExistence type="predicted"/>
<gene>
    <name evidence="2" type="ORF">SAMN04488113_10346</name>
</gene>
<dbReference type="OrthoDB" id="9803993at2"/>
<dbReference type="SUPFAM" id="SSF144052">
    <property type="entry name" value="Thermophilic metalloprotease-like"/>
    <property type="match status" value="1"/>
</dbReference>
<dbReference type="Proteomes" id="UP000198564">
    <property type="component" value="Unassembled WGS sequence"/>
</dbReference>
<dbReference type="EMBL" id="FNYW01000003">
    <property type="protein sequence ID" value="SEI55859.1"/>
    <property type="molecule type" value="Genomic_DNA"/>
</dbReference>
<accession>A0A1H6RJ96</accession>
<sequence>MTNYIDNALKVLENNFDLKKDEKVVIITDDRMRSVAIPFYEAACIKGNETVFSQFPAMYKSGEEPPVIIANAMKEADVAVCVTQASLTHTRAKKEAAATGTRIGTMPGITLSMLEKGAIEADPDRVEEMTYYFTDLLERSSEVKIEKDGEILTFSISDRKGIASTGIFREKGQAGNVPSGEAYIAPIEDSANGKLVVDGSIAQLGKVKSPVTLTVKDGKLVAASGKQGSELLELLGTEAGKTIAEFGIGTNPTARITGVVLEDEKVFGTVHIAFGSNKPFGGVTEAGVHIDCVLKEPTFWIDGKKIMEKGRVLDPAFPNG</sequence>
<keyword evidence="2" id="KW-0031">Aminopeptidase</keyword>
<name>A0A1H6RJ96_9LACT</name>
<keyword evidence="2" id="KW-0378">Hydrolase</keyword>
<dbReference type="Pfam" id="PF26233">
    <property type="entry name" value="NicX"/>
    <property type="match status" value="1"/>
</dbReference>
<dbReference type="GO" id="GO:0006508">
    <property type="term" value="P:proteolysis"/>
    <property type="evidence" value="ECO:0007669"/>
    <property type="project" value="InterPro"/>
</dbReference>
<evidence type="ECO:0000313" key="2">
    <source>
        <dbReference type="EMBL" id="SEI55859.1"/>
    </source>
</evidence>
<keyword evidence="2" id="KW-0645">Protease</keyword>
<dbReference type="RefSeq" id="WP_091632667.1">
    <property type="nucleotide sequence ID" value="NZ_FNYW01000003.1"/>
</dbReference>
<organism evidence="2 3">
    <name type="scientific">Alkalibacterium gilvum</name>
    <dbReference type="NCBI Taxonomy" id="1130080"/>
    <lineage>
        <taxon>Bacteria</taxon>
        <taxon>Bacillati</taxon>
        <taxon>Bacillota</taxon>
        <taxon>Bacilli</taxon>
        <taxon>Lactobacillales</taxon>
        <taxon>Carnobacteriaceae</taxon>
        <taxon>Alkalibacterium</taxon>
    </lineage>
</organism>
<dbReference type="AlphaFoldDB" id="A0A1H6RJ96"/>
<evidence type="ECO:0000256" key="1">
    <source>
        <dbReference type="ARBA" id="ARBA00022723"/>
    </source>
</evidence>
<protein>
    <submittedName>
        <fullName evidence="2">Leucyl aminopeptidase (Aminopeptidase T)</fullName>
    </submittedName>
</protein>
<dbReference type="InterPro" id="IPR058739">
    <property type="entry name" value="NicX"/>
</dbReference>
<dbReference type="GO" id="GO:0004177">
    <property type="term" value="F:aminopeptidase activity"/>
    <property type="evidence" value="ECO:0007669"/>
    <property type="project" value="UniProtKB-KW"/>
</dbReference>